<keyword evidence="3" id="KW-0010">Activator</keyword>
<dbReference type="Pfam" id="PF13411">
    <property type="entry name" value="MerR_1"/>
    <property type="match status" value="1"/>
</dbReference>
<proteinExistence type="predicted"/>
<dbReference type="InterPro" id="IPR000551">
    <property type="entry name" value="MerR-type_HTH_dom"/>
</dbReference>
<evidence type="ECO:0000256" key="3">
    <source>
        <dbReference type="ARBA" id="ARBA00023159"/>
    </source>
</evidence>
<dbReference type="PROSITE" id="PS50937">
    <property type="entry name" value="HTH_MERR_2"/>
    <property type="match status" value="1"/>
</dbReference>
<dbReference type="PANTHER" id="PTHR30204">
    <property type="entry name" value="REDOX-CYCLING DRUG-SENSING TRANSCRIPTIONAL ACTIVATOR SOXR"/>
    <property type="match status" value="1"/>
</dbReference>
<dbReference type="GO" id="GO:0003677">
    <property type="term" value="F:DNA binding"/>
    <property type="evidence" value="ECO:0007669"/>
    <property type="project" value="UniProtKB-KW"/>
</dbReference>
<dbReference type="InterPro" id="IPR047057">
    <property type="entry name" value="MerR_fam"/>
</dbReference>
<dbReference type="SUPFAM" id="SSF46955">
    <property type="entry name" value="Putative DNA-binding domain"/>
    <property type="match status" value="1"/>
</dbReference>
<dbReference type="CDD" id="cd01106">
    <property type="entry name" value="HTH_TipAL-Mta"/>
    <property type="match status" value="1"/>
</dbReference>
<evidence type="ECO:0000313" key="7">
    <source>
        <dbReference type="Proteomes" id="UP000193964"/>
    </source>
</evidence>
<keyword evidence="2" id="KW-0238">DNA-binding</keyword>
<dbReference type="InterPro" id="IPR036244">
    <property type="entry name" value="TipA-like_antibiotic-bd"/>
</dbReference>
<evidence type="ECO:0000259" key="5">
    <source>
        <dbReference type="PROSITE" id="PS50937"/>
    </source>
</evidence>
<keyword evidence="4" id="KW-0804">Transcription</keyword>
<dbReference type="InterPro" id="IPR012925">
    <property type="entry name" value="TipAS_dom"/>
</dbReference>
<comment type="caution">
    <text evidence="6">The sequence shown here is derived from an EMBL/GenBank/DDBJ whole genome shotgun (WGS) entry which is preliminary data.</text>
</comment>
<sequence length="262" mass="29905">MDLMSWSIQQVARMSSVSSRTLRYYHQIGLLNPARIGANGYRYYEREQLLRLQQILLLRQLGLDLASIGAVVDAEDDPVVALRRHHQRLLEQRGEIDRLAATVAATIKHLEEGTDMPAERFFDGFEITPEYIAELEARRIAHTGETNQPELAEVKRNIAEWSSDDFEAFNREGVQVEQRMVELLRAGVAADDPRTFAVLDDDLALQRKLWTPTKAGYIELAQALDEPSELRAHYEAQDARLPEYLRDAMLAYAETHLDDGEN</sequence>
<evidence type="ECO:0000313" key="6">
    <source>
        <dbReference type="EMBL" id="ORX08889.1"/>
    </source>
</evidence>
<dbReference type="Proteomes" id="UP000193964">
    <property type="component" value="Unassembled WGS sequence"/>
</dbReference>
<organism evidence="6 7">
    <name type="scientific">Mycolicibacterium wolinskyi</name>
    <dbReference type="NCBI Taxonomy" id="59750"/>
    <lineage>
        <taxon>Bacteria</taxon>
        <taxon>Bacillati</taxon>
        <taxon>Actinomycetota</taxon>
        <taxon>Actinomycetes</taxon>
        <taxon>Mycobacteriales</taxon>
        <taxon>Mycobacteriaceae</taxon>
        <taxon>Mycolicibacterium</taxon>
    </lineage>
</organism>
<dbReference type="InterPro" id="IPR009061">
    <property type="entry name" value="DNA-bd_dom_put_sf"/>
</dbReference>
<dbReference type="EMBL" id="LQQA01000035">
    <property type="protein sequence ID" value="ORX08889.1"/>
    <property type="molecule type" value="Genomic_DNA"/>
</dbReference>
<evidence type="ECO:0000256" key="2">
    <source>
        <dbReference type="ARBA" id="ARBA00023125"/>
    </source>
</evidence>
<dbReference type="Pfam" id="PF07739">
    <property type="entry name" value="TipAS"/>
    <property type="match status" value="1"/>
</dbReference>
<evidence type="ECO:0000256" key="1">
    <source>
        <dbReference type="ARBA" id="ARBA00023015"/>
    </source>
</evidence>
<feature type="domain" description="HTH merR-type" evidence="5">
    <location>
        <begin position="5"/>
        <end position="74"/>
    </location>
</feature>
<dbReference type="Gene3D" id="1.10.1660.10">
    <property type="match status" value="1"/>
</dbReference>
<name>A0A1X2ESY2_9MYCO</name>
<protein>
    <recommendedName>
        <fullName evidence="5">HTH merR-type domain-containing protein</fullName>
    </recommendedName>
</protein>
<dbReference type="SMART" id="SM00422">
    <property type="entry name" value="HTH_MERR"/>
    <property type="match status" value="1"/>
</dbReference>
<accession>A0A1X2ESY2</accession>
<gene>
    <name evidence="6" type="ORF">AWC31_10280</name>
</gene>
<dbReference type="PANTHER" id="PTHR30204:SF90">
    <property type="entry name" value="HTH-TYPE TRANSCRIPTIONAL ACTIVATOR MTA"/>
    <property type="match status" value="1"/>
</dbReference>
<dbReference type="AlphaFoldDB" id="A0A1X2ESY2"/>
<dbReference type="Gene3D" id="1.10.490.50">
    <property type="entry name" value="Antibiotic binding domain of TipA-like multidrug resistance regulators"/>
    <property type="match status" value="1"/>
</dbReference>
<keyword evidence="1" id="KW-0805">Transcription regulation</keyword>
<reference evidence="6 7" key="1">
    <citation type="submission" date="2016-01" db="EMBL/GenBank/DDBJ databases">
        <title>The new phylogeny of the genus Mycobacterium.</title>
        <authorList>
            <person name="Tarcisio F."/>
            <person name="Conor M."/>
            <person name="Antonella G."/>
            <person name="Elisabetta G."/>
            <person name="Giulia F.S."/>
            <person name="Sara T."/>
            <person name="Anna F."/>
            <person name="Clotilde B."/>
            <person name="Roberto B."/>
            <person name="Veronica D.S."/>
            <person name="Fabio R."/>
            <person name="Monica P."/>
            <person name="Olivier J."/>
            <person name="Enrico T."/>
            <person name="Nicola S."/>
        </authorList>
    </citation>
    <scope>NUCLEOTIDE SEQUENCE [LARGE SCALE GENOMIC DNA]</scope>
    <source>
        <strain evidence="6 7">ATCC 700010</strain>
    </source>
</reference>
<dbReference type="SUPFAM" id="SSF89082">
    <property type="entry name" value="Antibiotic binding domain of TipA-like multidrug resistance regulators"/>
    <property type="match status" value="1"/>
</dbReference>
<evidence type="ECO:0000256" key="4">
    <source>
        <dbReference type="ARBA" id="ARBA00023163"/>
    </source>
</evidence>
<dbReference type="GO" id="GO:0003700">
    <property type="term" value="F:DNA-binding transcription factor activity"/>
    <property type="evidence" value="ECO:0007669"/>
    <property type="project" value="InterPro"/>
</dbReference>